<proteinExistence type="predicted"/>
<dbReference type="SMART" id="SM00546">
    <property type="entry name" value="CUE"/>
    <property type="match status" value="1"/>
</dbReference>
<keyword evidence="4" id="KW-1185">Reference proteome</keyword>
<dbReference type="EMBL" id="CP015055">
    <property type="protein sequence ID" value="QGN14431.1"/>
    <property type="molecule type" value="Genomic_DNA"/>
</dbReference>
<feature type="compositionally biased region" description="Basic and acidic residues" evidence="1">
    <location>
        <begin position="608"/>
        <end position="621"/>
    </location>
</feature>
<sequence>MTTMRRYQRVIEVNGREKVSLPIVKFPPFKLRAAMIEKDPVIWLHLLEVYVSHIRYLLHGDNLDFISDQTYDHLCVFTRAYLHEMSDEEGKLLSLGMNSDVLEQLRLLRAYMFQLIKSCGLLYLQISTETLWDIVRVYVAQNPYTVRKLVDGSLKPTINTQKAQLDRTYQIQQHIRNLIEANKFSRVDLKTLELLLNAGPPSKNTFADNFVSTKWVDTLESMYGKEPGSYLSDWGKKLGVLSYLSCSVGNLADLLKEMGVTNLQTLSMYPLLGSLLIDPEFQKRVPMIKSKIGFIDVLESDDSESQSHSKASVKLNAVDESKLSMIKELFPDLNTHQITQLLLRYDNNTEIIINNLFENPSIIDSLEDEETVQQEQDIEQQQHQDQSKPYEISAQEHQRKKTTLPTITPQDKIVKKEISFPVNDVPDSIRNKTLSRALALLYDATEDERDDTYDEAEVKQASSSRVSIDIGTKSTGNNEEETHQPETTSKYDQIEGYLWELLKRDKVLFTRQKRGSKQRSDMKKQTGWSDEQIEGWSRMIEKSPKRAQLLEEKYIFKGNVRQGKKNKNYNNTRIEDADTENEEEESKDEKPSGKSKTGNKPNQPVSKEQQKRKNARNEKNKSSRANHNRKAGHDKKLARSGGP</sequence>
<dbReference type="CDD" id="cd14373">
    <property type="entry name" value="CUE_Cue3p_like"/>
    <property type="match status" value="1"/>
</dbReference>
<evidence type="ECO:0000259" key="2">
    <source>
        <dbReference type="PROSITE" id="PS51140"/>
    </source>
</evidence>
<dbReference type="Proteomes" id="UP000422736">
    <property type="component" value="Chromosome 2"/>
</dbReference>
<dbReference type="SUPFAM" id="SSF46934">
    <property type="entry name" value="UBA-like"/>
    <property type="match status" value="1"/>
</dbReference>
<dbReference type="PANTHER" id="PTHR21494">
    <property type="entry name" value="ACTIVATING SIGNAL COINTEGRATOR 1 COMPLEX SUBUNIT 2 ASC-1 COMPLEX SUBUNIT P100"/>
    <property type="match status" value="1"/>
</dbReference>
<feature type="region of interest" description="Disordered" evidence="1">
    <location>
        <begin position="371"/>
        <end position="401"/>
    </location>
</feature>
<feature type="compositionally biased region" description="Polar residues" evidence="1">
    <location>
        <begin position="460"/>
        <end position="477"/>
    </location>
</feature>
<evidence type="ECO:0000313" key="3">
    <source>
        <dbReference type="EMBL" id="QGN14431.1"/>
    </source>
</evidence>
<feature type="region of interest" description="Disordered" evidence="1">
    <location>
        <begin position="448"/>
        <end position="488"/>
    </location>
</feature>
<accession>A0ABX6ES23</accession>
<dbReference type="InterPro" id="IPR041808">
    <property type="entry name" value="Cue3_CUE"/>
</dbReference>
<feature type="region of interest" description="Disordered" evidence="1">
    <location>
        <begin position="554"/>
        <end position="643"/>
    </location>
</feature>
<dbReference type="InterPro" id="IPR052586">
    <property type="entry name" value="ASCC2"/>
</dbReference>
<reference evidence="3 4" key="1">
    <citation type="submission" date="2016-03" db="EMBL/GenBank/DDBJ databases">
        <title>How can Kluyveromyces marxianus grow so fast - potential evolutionary course in Saccharomyces Complex revealed by comparative genomics.</title>
        <authorList>
            <person name="Mo W."/>
            <person name="Lu W."/>
            <person name="Yang X."/>
            <person name="Qi J."/>
            <person name="Lv H."/>
        </authorList>
    </citation>
    <scope>NUCLEOTIDE SEQUENCE [LARGE SCALE GENOMIC DNA]</scope>
    <source>
        <strain evidence="3 4">FIM1</strain>
    </source>
</reference>
<dbReference type="Pfam" id="PF02845">
    <property type="entry name" value="CUE"/>
    <property type="match status" value="1"/>
</dbReference>
<feature type="compositionally biased region" description="Basic residues" evidence="1">
    <location>
        <begin position="622"/>
        <end position="643"/>
    </location>
</feature>
<feature type="domain" description="CUE" evidence="2">
    <location>
        <begin position="318"/>
        <end position="361"/>
    </location>
</feature>
<protein>
    <submittedName>
        <fullName evidence="3">CUE3</fullName>
    </submittedName>
</protein>
<evidence type="ECO:0000313" key="4">
    <source>
        <dbReference type="Proteomes" id="UP000422736"/>
    </source>
</evidence>
<dbReference type="InterPro" id="IPR003892">
    <property type="entry name" value="CUE"/>
</dbReference>
<feature type="compositionally biased region" description="Acidic residues" evidence="1">
    <location>
        <begin position="577"/>
        <end position="586"/>
    </location>
</feature>
<organism evidence="3 4">
    <name type="scientific">Kluyveromyces marxianus</name>
    <name type="common">Yeast</name>
    <name type="synonym">Candida kefyr</name>
    <dbReference type="NCBI Taxonomy" id="4911"/>
    <lineage>
        <taxon>Eukaryota</taxon>
        <taxon>Fungi</taxon>
        <taxon>Dikarya</taxon>
        <taxon>Ascomycota</taxon>
        <taxon>Saccharomycotina</taxon>
        <taxon>Saccharomycetes</taxon>
        <taxon>Saccharomycetales</taxon>
        <taxon>Saccharomycetaceae</taxon>
        <taxon>Kluyveromyces</taxon>
    </lineage>
</organism>
<dbReference type="Gene3D" id="1.10.8.10">
    <property type="entry name" value="DNA helicase RuvA subunit, C-terminal domain"/>
    <property type="match status" value="1"/>
</dbReference>
<feature type="compositionally biased region" description="Polar residues" evidence="1">
    <location>
        <begin position="598"/>
        <end position="607"/>
    </location>
</feature>
<evidence type="ECO:0000256" key="1">
    <source>
        <dbReference type="SAM" id="MobiDB-lite"/>
    </source>
</evidence>
<dbReference type="PROSITE" id="PS51140">
    <property type="entry name" value="CUE"/>
    <property type="match status" value="1"/>
</dbReference>
<dbReference type="PANTHER" id="PTHR21494:SF0">
    <property type="entry name" value="ACTIVATING SIGNAL COINTEGRATOR 1 COMPLEX SUBUNIT 2"/>
    <property type="match status" value="1"/>
</dbReference>
<name>A0ABX6ES23_KLUMA</name>
<gene>
    <name evidence="3" type="primary">CUE3</name>
    <name evidence="3" type="ORF">FIM1_1092</name>
</gene>
<dbReference type="InterPro" id="IPR009060">
    <property type="entry name" value="UBA-like_sf"/>
</dbReference>